<dbReference type="PANTHER" id="PTHR34355">
    <property type="entry name" value="JOSEPHIN-LIKE PROTEIN"/>
    <property type="match status" value="1"/>
</dbReference>
<proteinExistence type="predicted"/>
<organism evidence="2 3">
    <name type="scientific">Momordica charantia</name>
    <name type="common">Bitter gourd</name>
    <name type="synonym">Balsam pear</name>
    <dbReference type="NCBI Taxonomy" id="3673"/>
    <lineage>
        <taxon>Eukaryota</taxon>
        <taxon>Viridiplantae</taxon>
        <taxon>Streptophyta</taxon>
        <taxon>Embryophyta</taxon>
        <taxon>Tracheophyta</taxon>
        <taxon>Spermatophyta</taxon>
        <taxon>Magnoliopsida</taxon>
        <taxon>eudicotyledons</taxon>
        <taxon>Gunneridae</taxon>
        <taxon>Pentapetalae</taxon>
        <taxon>rosids</taxon>
        <taxon>fabids</taxon>
        <taxon>Cucurbitales</taxon>
        <taxon>Cucurbitaceae</taxon>
        <taxon>Momordiceae</taxon>
        <taxon>Momordica</taxon>
    </lineage>
</organism>
<accession>A0A6J1CVV1</accession>
<dbReference type="GeneID" id="111015044"/>
<evidence type="ECO:0000313" key="3">
    <source>
        <dbReference type="RefSeq" id="XP_022145644.1"/>
    </source>
</evidence>
<dbReference type="Proteomes" id="UP000504603">
    <property type="component" value="Unplaced"/>
</dbReference>
<dbReference type="KEGG" id="mcha:111015044"/>
<dbReference type="PANTHER" id="PTHR34355:SF1">
    <property type="entry name" value="JOSEPHIN-LIKE PROTEIN"/>
    <property type="match status" value="1"/>
</dbReference>
<dbReference type="RefSeq" id="XP_022145644.1">
    <property type="nucleotide sequence ID" value="XM_022289952.1"/>
</dbReference>
<keyword evidence="2" id="KW-1185">Reference proteome</keyword>
<name>A0A6J1CVV1_MOMCH</name>
<evidence type="ECO:0000313" key="2">
    <source>
        <dbReference type="Proteomes" id="UP000504603"/>
    </source>
</evidence>
<reference evidence="3" key="1">
    <citation type="submission" date="2025-08" db="UniProtKB">
        <authorList>
            <consortium name="RefSeq"/>
        </authorList>
    </citation>
    <scope>IDENTIFICATION</scope>
    <source>
        <strain evidence="3">OHB3-1</strain>
    </source>
</reference>
<evidence type="ECO:0000256" key="1">
    <source>
        <dbReference type="SAM" id="MobiDB-lite"/>
    </source>
</evidence>
<protein>
    <submittedName>
        <fullName evidence="3">Josephin-like protein</fullName>
    </submittedName>
</protein>
<dbReference type="AlphaFoldDB" id="A0A6J1CVV1"/>
<gene>
    <name evidence="3" type="primary">LOC111015044</name>
</gene>
<sequence>MSRKSSKRVSFSPDVNDKPPVVLKHSGSDGGGGAGMWSFGLSRETRYLPVRFLQSLKARVSEAIRFVSTRKSSRKVSSASTFTRSRSVSDSMDSHRAEAIEDCIEFLNHSSSLSRSNSVSGSSY</sequence>
<feature type="region of interest" description="Disordered" evidence="1">
    <location>
        <begin position="1"/>
        <end position="30"/>
    </location>
</feature>